<dbReference type="Gene3D" id="3.60.140.10">
    <property type="entry name" value="CNF1/YfiH-like putative cysteine hydrolases"/>
    <property type="match status" value="1"/>
</dbReference>
<dbReference type="InterPro" id="IPR003730">
    <property type="entry name" value="Cu_polyphenol_OxRdtase"/>
</dbReference>
<evidence type="ECO:0000256" key="9">
    <source>
        <dbReference type="ARBA" id="ARBA00049893"/>
    </source>
</evidence>
<name>A0A1W1CGD2_9ZZZZ</name>
<protein>
    <submittedName>
        <fullName evidence="10">COG1496: Uncharacterized conserved protein</fullName>
    </submittedName>
</protein>
<dbReference type="GO" id="GO:0005507">
    <property type="term" value="F:copper ion binding"/>
    <property type="evidence" value="ECO:0007669"/>
    <property type="project" value="TreeGrafter"/>
</dbReference>
<evidence type="ECO:0000313" key="10">
    <source>
        <dbReference type="EMBL" id="SFV64777.1"/>
    </source>
</evidence>
<comment type="similarity">
    <text evidence="2">Belongs to the purine nucleoside phosphorylase YfiH/LACC1 family.</text>
</comment>
<reference evidence="10" key="1">
    <citation type="submission" date="2016-10" db="EMBL/GenBank/DDBJ databases">
        <authorList>
            <person name="de Groot N.N."/>
        </authorList>
    </citation>
    <scope>NUCLEOTIDE SEQUENCE</scope>
</reference>
<dbReference type="CDD" id="cd16833">
    <property type="entry name" value="YfiH"/>
    <property type="match status" value="1"/>
</dbReference>
<evidence type="ECO:0000256" key="3">
    <source>
        <dbReference type="ARBA" id="ARBA00022679"/>
    </source>
</evidence>
<dbReference type="Pfam" id="PF02578">
    <property type="entry name" value="Cu-oxidase_4"/>
    <property type="match status" value="1"/>
</dbReference>
<evidence type="ECO:0000256" key="6">
    <source>
        <dbReference type="ARBA" id="ARBA00022833"/>
    </source>
</evidence>
<proteinExistence type="inferred from homology"/>
<sequence length="256" mass="29293">MLKFYRFSHFKKKNSLFHAVTKKSIDKPYAFSLALHTGEKKELIINNRKTLEQTLKSNTPLHFIVANQTHSNNVTIINQPFIRGWECHSNAIENCDALITNLPHVILTILTADCVPILLYDPTQKVVAAIHAGWRGSKAEIVKKTVEKMTKTFHSKPENIQAGIAPSIGKCCYEVGKEVAKHFFHMPNAYRQQEEKYMLDLPYINKQQLLEAGLKEEYIELSNICTACEVEHFFSYRKEQGCSGRFMSMIGLKDKS</sequence>
<comment type="catalytic activity">
    <reaction evidence="7">
        <text>adenosine + H2O + H(+) = inosine + NH4(+)</text>
        <dbReference type="Rhea" id="RHEA:24408"/>
        <dbReference type="ChEBI" id="CHEBI:15377"/>
        <dbReference type="ChEBI" id="CHEBI:15378"/>
        <dbReference type="ChEBI" id="CHEBI:16335"/>
        <dbReference type="ChEBI" id="CHEBI:17596"/>
        <dbReference type="ChEBI" id="CHEBI:28938"/>
        <dbReference type="EC" id="3.5.4.4"/>
    </reaction>
    <physiologicalReaction direction="left-to-right" evidence="7">
        <dbReference type="Rhea" id="RHEA:24409"/>
    </physiologicalReaction>
</comment>
<evidence type="ECO:0000256" key="1">
    <source>
        <dbReference type="ARBA" id="ARBA00000553"/>
    </source>
</evidence>
<dbReference type="AlphaFoldDB" id="A0A1W1CGD2"/>
<gene>
    <name evidence="10" type="ORF">MNB_SV-3-1559</name>
</gene>
<evidence type="ECO:0000256" key="8">
    <source>
        <dbReference type="ARBA" id="ARBA00048968"/>
    </source>
</evidence>
<keyword evidence="6" id="KW-0862">Zinc</keyword>
<evidence type="ECO:0000256" key="5">
    <source>
        <dbReference type="ARBA" id="ARBA00022801"/>
    </source>
</evidence>
<dbReference type="PANTHER" id="PTHR30616">
    <property type="entry name" value="UNCHARACTERIZED PROTEIN YFIH"/>
    <property type="match status" value="1"/>
</dbReference>
<comment type="catalytic activity">
    <reaction evidence="1">
        <text>inosine + phosphate = alpha-D-ribose 1-phosphate + hypoxanthine</text>
        <dbReference type="Rhea" id="RHEA:27646"/>
        <dbReference type="ChEBI" id="CHEBI:17368"/>
        <dbReference type="ChEBI" id="CHEBI:17596"/>
        <dbReference type="ChEBI" id="CHEBI:43474"/>
        <dbReference type="ChEBI" id="CHEBI:57720"/>
        <dbReference type="EC" id="2.4.2.1"/>
    </reaction>
    <physiologicalReaction direction="left-to-right" evidence="1">
        <dbReference type="Rhea" id="RHEA:27647"/>
    </physiologicalReaction>
</comment>
<dbReference type="EMBL" id="FPHI01000025">
    <property type="protein sequence ID" value="SFV64777.1"/>
    <property type="molecule type" value="Genomic_DNA"/>
</dbReference>
<dbReference type="InterPro" id="IPR011324">
    <property type="entry name" value="Cytotoxic_necrot_fac-like_cat"/>
</dbReference>
<keyword evidence="5" id="KW-0378">Hydrolase</keyword>
<evidence type="ECO:0000256" key="2">
    <source>
        <dbReference type="ARBA" id="ARBA00007353"/>
    </source>
</evidence>
<evidence type="ECO:0000256" key="7">
    <source>
        <dbReference type="ARBA" id="ARBA00047989"/>
    </source>
</evidence>
<keyword evidence="4" id="KW-0479">Metal-binding</keyword>
<dbReference type="GO" id="GO:0017061">
    <property type="term" value="F:S-methyl-5-thioadenosine phosphorylase activity"/>
    <property type="evidence" value="ECO:0007669"/>
    <property type="project" value="UniProtKB-EC"/>
</dbReference>
<dbReference type="NCBIfam" id="TIGR00726">
    <property type="entry name" value="peptidoglycan editing factor PgeF"/>
    <property type="match status" value="1"/>
</dbReference>
<dbReference type="SUPFAM" id="SSF64438">
    <property type="entry name" value="CNF1/YfiH-like putative cysteine hydrolases"/>
    <property type="match status" value="1"/>
</dbReference>
<organism evidence="10">
    <name type="scientific">hydrothermal vent metagenome</name>
    <dbReference type="NCBI Taxonomy" id="652676"/>
    <lineage>
        <taxon>unclassified sequences</taxon>
        <taxon>metagenomes</taxon>
        <taxon>ecological metagenomes</taxon>
    </lineage>
</organism>
<dbReference type="PANTHER" id="PTHR30616:SF2">
    <property type="entry name" value="PURINE NUCLEOSIDE PHOSPHORYLASE LACC1"/>
    <property type="match status" value="1"/>
</dbReference>
<evidence type="ECO:0000256" key="4">
    <source>
        <dbReference type="ARBA" id="ARBA00022723"/>
    </source>
</evidence>
<dbReference type="InterPro" id="IPR038371">
    <property type="entry name" value="Cu_polyphenol_OxRdtase_sf"/>
</dbReference>
<comment type="catalytic activity">
    <reaction evidence="9">
        <text>S-methyl-5'-thioadenosine + phosphate = 5-(methylsulfanyl)-alpha-D-ribose 1-phosphate + adenine</text>
        <dbReference type="Rhea" id="RHEA:11852"/>
        <dbReference type="ChEBI" id="CHEBI:16708"/>
        <dbReference type="ChEBI" id="CHEBI:17509"/>
        <dbReference type="ChEBI" id="CHEBI:43474"/>
        <dbReference type="ChEBI" id="CHEBI:58533"/>
        <dbReference type="EC" id="2.4.2.28"/>
    </reaction>
    <physiologicalReaction direction="left-to-right" evidence="9">
        <dbReference type="Rhea" id="RHEA:11853"/>
    </physiologicalReaction>
</comment>
<accession>A0A1W1CGD2</accession>
<comment type="catalytic activity">
    <reaction evidence="8">
        <text>adenosine + phosphate = alpha-D-ribose 1-phosphate + adenine</text>
        <dbReference type="Rhea" id="RHEA:27642"/>
        <dbReference type="ChEBI" id="CHEBI:16335"/>
        <dbReference type="ChEBI" id="CHEBI:16708"/>
        <dbReference type="ChEBI" id="CHEBI:43474"/>
        <dbReference type="ChEBI" id="CHEBI:57720"/>
        <dbReference type="EC" id="2.4.2.1"/>
    </reaction>
    <physiologicalReaction direction="left-to-right" evidence="8">
        <dbReference type="Rhea" id="RHEA:27643"/>
    </physiologicalReaction>
</comment>
<keyword evidence="3" id="KW-0808">Transferase</keyword>
<dbReference type="GO" id="GO:0016787">
    <property type="term" value="F:hydrolase activity"/>
    <property type="evidence" value="ECO:0007669"/>
    <property type="project" value="UniProtKB-KW"/>
</dbReference>